<evidence type="ECO:0000313" key="10">
    <source>
        <dbReference type="EMBL" id="KAH6591256.1"/>
    </source>
</evidence>
<feature type="compositionally biased region" description="Basic residues" evidence="8">
    <location>
        <begin position="94"/>
        <end position="114"/>
    </location>
</feature>
<keyword evidence="6" id="KW-0539">Nucleus</keyword>
<feature type="region of interest" description="Disordered" evidence="8">
    <location>
        <begin position="172"/>
        <end position="269"/>
    </location>
</feature>
<evidence type="ECO:0000256" key="8">
    <source>
        <dbReference type="SAM" id="MobiDB-lite"/>
    </source>
</evidence>
<feature type="domain" description="C2H2-type" evidence="9">
    <location>
        <begin position="48"/>
        <end position="75"/>
    </location>
</feature>
<evidence type="ECO:0000313" key="11">
    <source>
        <dbReference type="Proteomes" id="UP001648503"/>
    </source>
</evidence>
<evidence type="ECO:0000256" key="6">
    <source>
        <dbReference type="ARBA" id="ARBA00023242"/>
    </source>
</evidence>
<evidence type="ECO:0000256" key="2">
    <source>
        <dbReference type="ARBA" id="ARBA00022723"/>
    </source>
</evidence>
<feature type="compositionally biased region" description="Gly residues" evidence="8">
    <location>
        <begin position="175"/>
        <end position="191"/>
    </location>
</feature>
<feature type="domain" description="C2H2-type" evidence="9">
    <location>
        <begin position="17"/>
        <end position="45"/>
    </location>
</feature>
<keyword evidence="2" id="KW-0479">Metal-binding</keyword>
<dbReference type="Proteomes" id="UP001648503">
    <property type="component" value="Unassembled WGS sequence"/>
</dbReference>
<evidence type="ECO:0000256" key="1">
    <source>
        <dbReference type="ARBA" id="ARBA00004123"/>
    </source>
</evidence>
<proteinExistence type="predicted"/>
<evidence type="ECO:0000259" key="9">
    <source>
        <dbReference type="PROSITE" id="PS50157"/>
    </source>
</evidence>
<feature type="region of interest" description="Disordered" evidence="8">
    <location>
        <begin position="94"/>
        <end position="153"/>
    </location>
</feature>
<keyword evidence="4 7" id="KW-0863">Zinc-finger</keyword>
<evidence type="ECO:0000256" key="3">
    <source>
        <dbReference type="ARBA" id="ARBA00022737"/>
    </source>
</evidence>
<feature type="compositionally biased region" description="Polar residues" evidence="8">
    <location>
        <begin position="144"/>
        <end position="153"/>
    </location>
</feature>
<dbReference type="EMBL" id="JAFCIX010000414">
    <property type="protein sequence ID" value="KAH6591256.1"/>
    <property type="molecule type" value="Genomic_DNA"/>
</dbReference>
<dbReference type="SMART" id="SM00355">
    <property type="entry name" value="ZnF_C2H2"/>
    <property type="match status" value="3"/>
</dbReference>
<keyword evidence="11" id="KW-1185">Reference proteome</keyword>
<evidence type="ECO:0000256" key="4">
    <source>
        <dbReference type="ARBA" id="ARBA00022771"/>
    </source>
</evidence>
<reference evidence="10 11" key="1">
    <citation type="submission" date="2021-02" db="EMBL/GenBank/DDBJ databases">
        <title>Variation within the Batrachochytrium salamandrivorans European outbreak.</title>
        <authorList>
            <person name="Kelly M."/>
            <person name="Pasmans F."/>
            <person name="Shea T.P."/>
            <person name="Munoz J.F."/>
            <person name="Carranza S."/>
            <person name="Cuomo C.A."/>
            <person name="Martel A."/>
        </authorList>
    </citation>
    <scope>NUCLEOTIDE SEQUENCE [LARGE SCALE GENOMIC DNA]</scope>
    <source>
        <strain evidence="10 11">AMFP18/2</strain>
    </source>
</reference>
<evidence type="ECO:0000256" key="5">
    <source>
        <dbReference type="ARBA" id="ARBA00022833"/>
    </source>
</evidence>
<comment type="caution">
    <text evidence="10">The sequence shown here is derived from an EMBL/GenBank/DDBJ whole genome shotgun (WGS) entry which is preliminary data.</text>
</comment>
<dbReference type="SUPFAM" id="SSF57667">
    <property type="entry name" value="beta-beta-alpha zinc fingers"/>
    <property type="match status" value="2"/>
</dbReference>
<name>A0ABQ8F696_9FUNG</name>
<comment type="subcellular location">
    <subcellularLocation>
        <location evidence="1">Nucleus</location>
    </subcellularLocation>
</comment>
<gene>
    <name evidence="10" type="ORF">BASA50_008833</name>
</gene>
<dbReference type="PROSITE" id="PS00028">
    <property type="entry name" value="ZINC_FINGER_C2H2_1"/>
    <property type="match status" value="3"/>
</dbReference>
<dbReference type="InterPro" id="IPR050888">
    <property type="entry name" value="ZnF_C2H2-type_TF"/>
</dbReference>
<organism evidence="10 11">
    <name type="scientific">Batrachochytrium salamandrivorans</name>
    <dbReference type="NCBI Taxonomy" id="1357716"/>
    <lineage>
        <taxon>Eukaryota</taxon>
        <taxon>Fungi</taxon>
        <taxon>Fungi incertae sedis</taxon>
        <taxon>Chytridiomycota</taxon>
        <taxon>Chytridiomycota incertae sedis</taxon>
        <taxon>Chytridiomycetes</taxon>
        <taxon>Rhizophydiales</taxon>
        <taxon>Rhizophydiales incertae sedis</taxon>
        <taxon>Batrachochytrium</taxon>
    </lineage>
</organism>
<protein>
    <recommendedName>
        <fullName evidence="9">C2H2-type domain-containing protein</fullName>
    </recommendedName>
</protein>
<keyword evidence="5" id="KW-0862">Zinc</keyword>
<dbReference type="PANTHER" id="PTHR24406">
    <property type="entry name" value="TRANSCRIPTIONAL REPRESSOR CTCFL-RELATED"/>
    <property type="match status" value="1"/>
</dbReference>
<feature type="domain" description="C2H2-type" evidence="9">
    <location>
        <begin position="78"/>
        <end position="106"/>
    </location>
</feature>
<accession>A0ABQ8F696</accession>
<evidence type="ECO:0000256" key="7">
    <source>
        <dbReference type="PROSITE-ProRule" id="PRU00042"/>
    </source>
</evidence>
<dbReference type="Gene3D" id="3.30.160.60">
    <property type="entry name" value="Classic Zinc Finger"/>
    <property type="match status" value="1"/>
</dbReference>
<dbReference type="InterPro" id="IPR036236">
    <property type="entry name" value="Znf_C2H2_sf"/>
</dbReference>
<dbReference type="Pfam" id="PF00096">
    <property type="entry name" value="zf-C2H2"/>
    <property type="match status" value="1"/>
</dbReference>
<dbReference type="InterPro" id="IPR013087">
    <property type="entry name" value="Znf_C2H2_type"/>
</dbReference>
<dbReference type="PROSITE" id="PS50157">
    <property type="entry name" value="ZINC_FINGER_C2H2_2"/>
    <property type="match status" value="3"/>
</dbReference>
<sequence>MSINTAFASMAPGTPRFICSVCNEGFLLKSYLLDHCRRVHQSTSQPLHRCHICHRTLSTQSNLTVHMQVHRSERSPEHRCHLCSMAYYHRSALHRHQRKEHGMDKRRRGRKRSHNGSDDDGVGGTSNGLWHSEGRDDCMPLQSLPGSPTTPTLAVNHRASLHSASRSGMHYYGARAGGRGSSSSSSGGGGRFVQSAPCSPTPATPYNNYTNSSGGGLQSLLPPKQSVGSNDSYYHRHHGPLSSAASNDHRPRDYVDPLPPSSSHHHQFQNQSRIYVNPHPSSHAAAAAAAALHSDYRRSSMNGWSEMRSNHDGNTSISSGVVHLTTTILLLSHKMSMTTTSTISSTPHVLTRVHPRPQ</sequence>
<keyword evidence="3" id="KW-0677">Repeat</keyword>